<accession>A0A1I1VK86</accession>
<reference evidence="2 3" key="1">
    <citation type="submission" date="2016-10" db="EMBL/GenBank/DDBJ databases">
        <authorList>
            <person name="Varghese N."/>
            <person name="Submissions S."/>
        </authorList>
    </citation>
    <scope>NUCLEOTIDE SEQUENCE [LARGE SCALE GENOMIC DNA]</scope>
    <source>
        <strain evidence="3">YIM D21,KCTC 23444,ACCC 10710</strain>
    </source>
</reference>
<evidence type="ECO:0000313" key="2">
    <source>
        <dbReference type="EMBL" id="SFD82458.1"/>
    </source>
</evidence>
<keyword evidence="1" id="KW-1133">Transmembrane helix</keyword>
<feature type="transmembrane region" description="Helical" evidence="1">
    <location>
        <begin position="12"/>
        <end position="34"/>
    </location>
</feature>
<gene>
    <name evidence="2" type="ORF">SAMN04515678_103206</name>
</gene>
<keyword evidence="1" id="KW-0472">Membrane</keyword>
<name>A0A1I1VK86_9RHOB</name>
<dbReference type="Proteomes" id="UP000325289">
    <property type="component" value="Unassembled WGS sequence"/>
</dbReference>
<protein>
    <submittedName>
        <fullName evidence="2">Uncharacterized protein</fullName>
    </submittedName>
</protein>
<evidence type="ECO:0000256" key="1">
    <source>
        <dbReference type="SAM" id="Phobius"/>
    </source>
</evidence>
<dbReference type="EMBL" id="FOMS01000003">
    <property type="protein sequence ID" value="SFD82458.1"/>
    <property type="molecule type" value="Genomic_DNA"/>
</dbReference>
<evidence type="ECO:0000313" key="3">
    <source>
        <dbReference type="Proteomes" id="UP000325289"/>
    </source>
</evidence>
<dbReference type="AlphaFoldDB" id="A0A1I1VK86"/>
<keyword evidence="3" id="KW-1185">Reference proteome</keyword>
<organism evidence="2 3">
    <name type="scientific">Roseivivax sediminis</name>
    <dbReference type="NCBI Taxonomy" id="936889"/>
    <lineage>
        <taxon>Bacteria</taxon>
        <taxon>Pseudomonadati</taxon>
        <taxon>Pseudomonadota</taxon>
        <taxon>Alphaproteobacteria</taxon>
        <taxon>Rhodobacterales</taxon>
        <taxon>Roseobacteraceae</taxon>
        <taxon>Roseivivax</taxon>
    </lineage>
</organism>
<sequence length="36" mass="3978">MHSRIKFALRQPEALIVQDAFGALALVVMLFAGLHL</sequence>
<proteinExistence type="predicted"/>
<keyword evidence="1" id="KW-0812">Transmembrane</keyword>